<comment type="caution">
    <text evidence="20">The sequence shown here is derived from an EMBL/GenBank/DDBJ whole genome shotgun (WGS) entry which is preliminary data.</text>
</comment>
<keyword evidence="6" id="KW-0597">Phosphoprotein</keyword>
<evidence type="ECO:0000256" key="15">
    <source>
        <dbReference type="ARBA" id="ARBA00048444"/>
    </source>
</evidence>
<dbReference type="InterPro" id="IPR004501">
    <property type="entry name" value="PTS_EIIC_3"/>
</dbReference>
<evidence type="ECO:0000259" key="18">
    <source>
        <dbReference type="PROSITE" id="PS51100"/>
    </source>
</evidence>
<evidence type="ECO:0000256" key="1">
    <source>
        <dbReference type="ARBA" id="ARBA00004651"/>
    </source>
</evidence>
<dbReference type="EMBL" id="JAUE01000020">
    <property type="protein sequence ID" value="KIS18795.1"/>
    <property type="molecule type" value="Genomic_DNA"/>
</dbReference>
<reference evidence="20 21" key="1">
    <citation type="submission" date="2013-11" db="EMBL/GenBank/DDBJ databases">
        <authorList>
            <person name="da Piedade I."/>
            <person name="Tang M.H.E."/>
            <person name="Bojesen A.M."/>
        </authorList>
    </citation>
    <scope>NUCLEOTIDE SEQUENCE [LARGE SCALE GENOMIC DNA]</scope>
    <source>
        <strain evidence="20 21">Sz4is</strain>
    </source>
</reference>
<evidence type="ECO:0000256" key="13">
    <source>
        <dbReference type="ARBA" id="ARBA00023136"/>
    </source>
</evidence>
<feature type="transmembrane region" description="Helical" evidence="17">
    <location>
        <begin position="283"/>
        <end position="304"/>
    </location>
</feature>
<keyword evidence="10 17" id="KW-0812">Transmembrane</keyword>
<dbReference type="GO" id="GO:0009401">
    <property type="term" value="P:phosphoenolpyruvate-dependent sugar phosphotransferase system"/>
    <property type="evidence" value="ECO:0007669"/>
    <property type="project" value="UniProtKB-KW"/>
</dbReference>
<dbReference type="GO" id="GO:0005886">
    <property type="term" value="C:plasma membrane"/>
    <property type="evidence" value="ECO:0007669"/>
    <property type="project" value="UniProtKB-SubCell"/>
</dbReference>
<comment type="subcellular location">
    <subcellularLocation>
        <location evidence="1">Cell membrane</location>
        <topology evidence="1">Multi-pass membrane protein</topology>
    </subcellularLocation>
</comment>
<evidence type="ECO:0000256" key="11">
    <source>
        <dbReference type="ARBA" id="ARBA00022777"/>
    </source>
</evidence>
<dbReference type="InterPro" id="IPR036095">
    <property type="entry name" value="PTS_EIIB-like_sf"/>
</dbReference>
<evidence type="ECO:0000256" key="9">
    <source>
        <dbReference type="ARBA" id="ARBA00022683"/>
    </source>
</evidence>
<dbReference type="InterPro" id="IPR041713">
    <property type="entry name" value="PTS_IIB"/>
</dbReference>
<feature type="transmembrane region" description="Helical" evidence="17">
    <location>
        <begin position="339"/>
        <end position="359"/>
    </location>
</feature>
<dbReference type="GO" id="GO:1901264">
    <property type="term" value="P:carbohydrate derivative transport"/>
    <property type="evidence" value="ECO:0007669"/>
    <property type="project" value="TreeGrafter"/>
</dbReference>
<feature type="domain" description="PTS EIIB type-3" evidence="18">
    <location>
        <begin position="457"/>
        <end position="560"/>
    </location>
</feature>
<dbReference type="CDD" id="cd05565">
    <property type="entry name" value="PTS_IIB_lactose"/>
    <property type="match status" value="1"/>
</dbReference>
<dbReference type="Pfam" id="PF02302">
    <property type="entry name" value="PTS_IIB"/>
    <property type="match status" value="1"/>
</dbReference>
<dbReference type="InterPro" id="IPR051088">
    <property type="entry name" value="PTS_Sugar-EIIC/EIIB"/>
</dbReference>
<evidence type="ECO:0000313" key="20">
    <source>
        <dbReference type="EMBL" id="KIS18795.1"/>
    </source>
</evidence>
<accession>A0AAW3GP29</accession>
<name>A0AAW3GP29_STRSZ</name>
<comment type="catalytic activity">
    <reaction evidence="15">
        <text>lactose(out) + N(pros)-phospho-L-histidyl-[protein] = lactose 6-phosphate(in) + L-histidyl-[protein]</text>
        <dbReference type="Rhea" id="RHEA:42400"/>
        <dbReference type="Rhea" id="RHEA-COMP:9745"/>
        <dbReference type="Rhea" id="RHEA-COMP:9746"/>
        <dbReference type="ChEBI" id="CHEBI:17716"/>
        <dbReference type="ChEBI" id="CHEBI:29979"/>
        <dbReference type="ChEBI" id="CHEBI:64837"/>
        <dbReference type="ChEBI" id="CHEBI:79080"/>
        <dbReference type="EC" id="2.7.1.207"/>
    </reaction>
</comment>
<evidence type="ECO:0000256" key="6">
    <source>
        <dbReference type="ARBA" id="ARBA00022553"/>
    </source>
</evidence>
<evidence type="ECO:0000259" key="19">
    <source>
        <dbReference type="PROSITE" id="PS51105"/>
    </source>
</evidence>
<evidence type="ECO:0000256" key="4">
    <source>
        <dbReference type="ARBA" id="ARBA00022448"/>
    </source>
</evidence>
<keyword evidence="7" id="KW-0762">Sugar transport</keyword>
<feature type="transmembrane region" description="Helical" evidence="17">
    <location>
        <begin position="133"/>
        <end position="155"/>
    </location>
</feature>
<evidence type="ECO:0000256" key="5">
    <source>
        <dbReference type="ARBA" id="ARBA00022475"/>
    </source>
</evidence>
<dbReference type="GO" id="GO:0022869">
    <property type="term" value="F:protein-N(PI)-phosphohistidine-lactose phosphotransferase system transporter activity"/>
    <property type="evidence" value="ECO:0007669"/>
    <property type="project" value="InterPro"/>
</dbReference>
<dbReference type="InterPro" id="IPR003501">
    <property type="entry name" value="PTS_EIIB_2/3"/>
</dbReference>
<dbReference type="PANTHER" id="PTHR33989:SF8">
    <property type="entry name" value="PERMEASE IIC COMPONENT"/>
    <property type="match status" value="1"/>
</dbReference>
<dbReference type="AlphaFoldDB" id="A0AAW3GP29"/>
<dbReference type="Gene3D" id="3.40.50.2300">
    <property type="match status" value="1"/>
</dbReference>
<dbReference type="NCBIfam" id="TIGR00853">
    <property type="entry name" value="pts-lac"/>
    <property type="match status" value="1"/>
</dbReference>
<dbReference type="Proteomes" id="UP000032278">
    <property type="component" value="Unassembled WGS sequence"/>
</dbReference>
<dbReference type="GO" id="GO:0016301">
    <property type="term" value="F:kinase activity"/>
    <property type="evidence" value="ECO:0007669"/>
    <property type="project" value="UniProtKB-KW"/>
</dbReference>
<protein>
    <recommendedName>
        <fullName evidence="3">PTS system lactose-specific EIICB component</fullName>
        <ecNumber evidence="2">2.7.1.207</ecNumber>
    </recommendedName>
    <alternativeName>
        <fullName evidence="14">EIICB-Lac</fullName>
    </alternativeName>
</protein>
<evidence type="ECO:0000256" key="12">
    <source>
        <dbReference type="ARBA" id="ARBA00022989"/>
    </source>
</evidence>
<evidence type="ECO:0000256" key="16">
    <source>
        <dbReference type="PROSITE-ProRule" id="PRU00423"/>
    </source>
</evidence>
<sequence>MNKLIEHIEKRKPLFEKISRNIYLRAIRDGFIAGMPVILFSSIFILLAYVPNAWGFHWSKSVEGLLMLPYSYSMGILGFFVAGTTAKALTDSINRQLEATNQMNYLSTMLAAMVGFLLMAADPAKEGGLLTGFMGTKGLLTAFISAFVTVTIYKLCVKNHVTIRMPDEVPPNISQVFKDLIPFTLSIVLLYLVQLIVKHTLGVNVAESIGALLAPLFQAADGYLGITLIFGAYAFFWFVGIHGPSIVEPAIAAITYANAEVNLNLLQAGQHADKILTSGTQMFIVTMGGTGATLVVPFMFMWLTKSKRNRAIGRASVVPTFFGVNEPILFGAPLVLNPIFFIPFILTPIVNVWIFKFFIDVLGMNSFTANLPWTTPAPLGLVLGTNLQVLSFVLAAVLIAVDVLIYYPFLKVYDEQILAEEIAGNTSHQSLTDKVAASFDTKKAQAILQKHQPITAEANILVLCAGGGTSGLLANALTKAAKEYQAPIKAAAGSYGAHREILSQYQLVILAPQVASNYEDIKLETDKLGIKLAKTEGAEYIRLTRDGQAALAFVQRELEN</sequence>
<evidence type="ECO:0000256" key="10">
    <source>
        <dbReference type="ARBA" id="ARBA00022692"/>
    </source>
</evidence>
<keyword evidence="5" id="KW-1003">Cell membrane</keyword>
<dbReference type="PROSITE" id="PS51105">
    <property type="entry name" value="PTS_EIIC_TYPE_3"/>
    <property type="match status" value="1"/>
</dbReference>
<proteinExistence type="predicted"/>
<evidence type="ECO:0000256" key="17">
    <source>
        <dbReference type="SAM" id="Phobius"/>
    </source>
</evidence>
<evidence type="ECO:0000256" key="8">
    <source>
        <dbReference type="ARBA" id="ARBA00022679"/>
    </source>
</evidence>
<feature type="transmembrane region" description="Helical" evidence="17">
    <location>
        <begin position="70"/>
        <end position="90"/>
    </location>
</feature>
<feature type="transmembrane region" description="Helical" evidence="17">
    <location>
        <begin position="30"/>
        <end position="50"/>
    </location>
</feature>
<feature type="transmembrane region" description="Helical" evidence="17">
    <location>
        <begin position="217"/>
        <end position="239"/>
    </location>
</feature>
<keyword evidence="11" id="KW-0418">Kinase</keyword>
<gene>
    <name evidence="20" type="primary">lacE</name>
    <name evidence="20" type="ORF">AT55_01730</name>
</gene>
<dbReference type="EC" id="2.7.1.207" evidence="2"/>
<keyword evidence="4" id="KW-0813">Transport</keyword>
<feature type="modified residue" description="Phosphocysteine; by EIIA" evidence="16">
    <location>
        <position position="464"/>
    </location>
</feature>
<dbReference type="Pfam" id="PF02378">
    <property type="entry name" value="PTS_EIIC"/>
    <property type="match status" value="1"/>
</dbReference>
<dbReference type="NCBIfam" id="TIGR00394">
    <property type="entry name" value="lac_pts_IIC"/>
    <property type="match status" value="1"/>
</dbReference>
<feature type="transmembrane region" description="Helical" evidence="17">
    <location>
        <begin position="379"/>
        <end position="407"/>
    </location>
</feature>
<keyword evidence="9" id="KW-0598">Phosphotransferase system</keyword>
<dbReference type="PANTHER" id="PTHR33989">
    <property type="match status" value="1"/>
</dbReference>
<evidence type="ECO:0000256" key="2">
    <source>
        <dbReference type="ARBA" id="ARBA00012802"/>
    </source>
</evidence>
<feature type="domain" description="PTS EIIC type-3" evidence="19">
    <location>
        <begin position="8"/>
        <end position="409"/>
    </location>
</feature>
<keyword evidence="8" id="KW-0808">Transferase</keyword>
<dbReference type="InterPro" id="IPR013012">
    <property type="entry name" value="PTS_EIIB_3"/>
</dbReference>
<keyword evidence="12 17" id="KW-1133">Transmembrane helix</keyword>
<dbReference type="InterPro" id="IPR004801">
    <property type="entry name" value="LacE"/>
</dbReference>
<dbReference type="NCBIfam" id="TIGR00410">
    <property type="entry name" value="lacE"/>
    <property type="match status" value="1"/>
</dbReference>
<dbReference type="RefSeq" id="WP_012515108.1">
    <property type="nucleotide sequence ID" value="NZ_JAUE01000020.1"/>
</dbReference>
<evidence type="ECO:0000313" key="21">
    <source>
        <dbReference type="Proteomes" id="UP000032278"/>
    </source>
</evidence>
<dbReference type="SUPFAM" id="SSF52794">
    <property type="entry name" value="PTS system IIB component-like"/>
    <property type="match status" value="1"/>
</dbReference>
<keyword evidence="13 17" id="KW-0472">Membrane</keyword>
<organism evidence="20 21">
    <name type="scientific">Streptococcus equi subsp. zooepidemicus Sz4is</name>
    <dbReference type="NCBI Taxonomy" id="1381082"/>
    <lineage>
        <taxon>Bacteria</taxon>
        <taxon>Bacillati</taxon>
        <taxon>Bacillota</taxon>
        <taxon>Bacilli</taxon>
        <taxon>Lactobacillales</taxon>
        <taxon>Streptococcaceae</taxon>
        <taxon>Streptococcus</taxon>
    </lineage>
</organism>
<evidence type="ECO:0000256" key="7">
    <source>
        <dbReference type="ARBA" id="ARBA00022597"/>
    </source>
</evidence>
<evidence type="ECO:0000256" key="3">
    <source>
        <dbReference type="ARBA" id="ARBA00020834"/>
    </source>
</evidence>
<dbReference type="PROSITE" id="PS51100">
    <property type="entry name" value="PTS_EIIB_TYPE_3"/>
    <property type="match status" value="1"/>
</dbReference>
<dbReference type="InterPro" id="IPR003352">
    <property type="entry name" value="PTS_EIIC"/>
</dbReference>
<feature type="transmembrane region" description="Helical" evidence="17">
    <location>
        <begin position="102"/>
        <end position="121"/>
    </location>
</feature>
<evidence type="ECO:0000256" key="14">
    <source>
        <dbReference type="ARBA" id="ARBA00029639"/>
    </source>
</evidence>